<dbReference type="InterPro" id="IPR011777">
    <property type="entry name" value="Geranylgeranyl_Rdtase_fam"/>
</dbReference>
<dbReference type="PANTHER" id="PTHR42685">
    <property type="entry name" value="GERANYLGERANYL DIPHOSPHATE REDUCTASE"/>
    <property type="match status" value="1"/>
</dbReference>
<reference evidence="2 3" key="1">
    <citation type="submission" date="2023-07" db="EMBL/GenBank/DDBJ databases">
        <title>Novel species of Thermanaerothrix with wide hydrolytic capabilities.</title>
        <authorList>
            <person name="Zayulina K.S."/>
            <person name="Podosokorskaya O.A."/>
            <person name="Elcheninov A.G."/>
        </authorList>
    </citation>
    <scope>NUCLEOTIDE SEQUENCE [LARGE SCALE GENOMIC DNA]</scope>
    <source>
        <strain evidence="2 3">4228-RoL</strain>
    </source>
</reference>
<dbReference type="InterPro" id="IPR002938">
    <property type="entry name" value="FAD-bd"/>
</dbReference>
<sequence length="387" mass="42639">MGADVIVVGAGPAGATCAYLLARVGINVILLEKAALPRYKPCGGGLTWRALRCLPVEPSDVTEVYAVGGRLAWNGQVVLEKTDNSFVAALVMRDRFDAWLAELAQMAGAHLQDRTPALRIEETPDHVQVETPTGILRARYLVGADGVNSLIARQFRGFSRVTGVALEAEVDVPSRGLETQGPYLTFDFGILPFGYGWIFPKRGHLSVGVFAAHGGRVPDLKRTLERFMGQYAHLAKGQVRLLRGHRIPLGGQRYPLHTRRMLLVGDAANLADAFLGEGISYALWSACLASQALQIGLTDRRADLAAYTRMVQTTLGRELRFAARLGRWVYSHPKRAVNVLVTSPKLQALWLNTLTARQSFTRLILSLPLYLPLVLAQYLQNKPHRQW</sequence>
<dbReference type="Gene3D" id="3.50.50.60">
    <property type="entry name" value="FAD/NAD(P)-binding domain"/>
    <property type="match status" value="1"/>
</dbReference>
<dbReference type="Proteomes" id="UP001254165">
    <property type="component" value="Unassembled WGS sequence"/>
</dbReference>
<dbReference type="Pfam" id="PF01494">
    <property type="entry name" value="FAD_binding_3"/>
    <property type="match status" value="1"/>
</dbReference>
<comment type="caution">
    <text evidence="2">The sequence shown here is derived from an EMBL/GenBank/DDBJ whole genome shotgun (WGS) entry which is preliminary data.</text>
</comment>
<dbReference type="PANTHER" id="PTHR42685:SF22">
    <property type="entry name" value="CONDITIONED MEDIUM FACTOR RECEPTOR 1"/>
    <property type="match status" value="1"/>
</dbReference>
<evidence type="ECO:0000259" key="1">
    <source>
        <dbReference type="Pfam" id="PF01494"/>
    </source>
</evidence>
<accession>A0ABU3NSX7</accession>
<dbReference type="InterPro" id="IPR050407">
    <property type="entry name" value="Geranylgeranyl_reductase"/>
</dbReference>
<dbReference type="SUPFAM" id="SSF51905">
    <property type="entry name" value="FAD/NAD(P)-binding domain"/>
    <property type="match status" value="1"/>
</dbReference>
<dbReference type="EMBL" id="JAUHMF010000002">
    <property type="protein sequence ID" value="MDT8899222.1"/>
    <property type="molecule type" value="Genomic_DNA"/>
</dbReference>
<organism evidence="2 3">
    <name type="scientific">Thermanaerothrix solaris</name>
    <dbReference type="NCBI Taxonomy" id="3058434"/>
    <lineage>
        <taxon>Bacteria</taxon>
        <taxon>Bacillati</taxon>
        <taxon>Chloroflexota</taxon>
        <taxon>Anaerolineae</taxon>
        <taxon>Anaerolineales</taxon>
        <taxon>Anaerolineaceae</taxon>
        <taxon>Thermanaerothrix</taxon>
    </lineage>
</organism>
<dbReference type="InterPro" id="IPR036188">
    <property type="entry name" value="FAD/NAD-bd_sf"/>
</dbReference>
<feature type="domain" description="FAD-binding" evidence="1">
    <location>
        <begin position="3"/>
        <end position="155"/>
    </location>
</feature>
<protein>
    <submittedName>
        <fullName evidence="2">Geranylgeranyl reductase family protein</fullName>
    </submittedName>
</protein>
<dbReference type="PRINTS" id="PR00420">
    <property type="entry name" value="RNGMNOXGNASE"/>
</dbReference>
<dbReference type="NCBIfam" id="TIGR02032">
    <property type="entry name" value="GG-red-SF"/>
    <property type="match status" value="1"/>
</dbReference>
<gene>
    <name evidence="2" type="ORF">QYE77_13230</name>
</gene>
<proteinExistence type="predicted"/>
<evidence type="ECO:0000313" key="2">
    <source>
        <dbReference type="EMBL" id="MDT8899222.1"/>
    </source>
</evidence>
<dbReference type="RefSeq" id="WP_315625908.1">
    <property type="nucleotide sequence ID" value="NZ_JAUHMF010000002.1"/>
</dbReference>
<keyword evidence="3" id="KW-1185">Reference proteome</keyword>
<evidence type="ECO:0000313" key="3">
    <source>
        <dbReference type="Proteomes" id="UP001254165"/>
    </source>
</evidence>
<name>A0ABU3NSX7_9CHLR</name>